<keyword evidence="4" id="KW-1185">Reference proteome</keyword>
<dbReference type="PROSITE" id="PS00101">
    <property type="entry name" value="HEXAPEP_TRANSFERASES"/>
    <property type="match status" value="1"/>
</dbReference>
<evidence type="ECO:0000256" key="1">
    <source>
        <dbReference type="ARBA" id="ARBA00022679"/>
    </source>
</evidence>
<reference evidence="3" key="1">
    <citation type="submission" date="2022-11" db="EMBL/GenBank/DDBJ databases">
        <title>WGS of Natronobacillus azotifigens 24KS-1, an anaerobic diazotrophic haloalkaliphile from soda-rich habitats.</title>
        <authorList>
            <person name="Sorokin D.Y."/>
            <person name="Merkel A.Y."/>
        </authorList>
    </citation>
    <scope>NUCLEOTIDE SEQUENCE</scope>
    <source>
        <strain evidence="3">24KS-1</strain>
    </source>
</reference>
<sequence>MSITKILTHNISERYGQLVNKKLVVFGTGQCSKQLVPILGQFGLSIQYYLDNNQQRWDKKLFDKKINRPDYILTENKDDIFILIASSYYTEITEQLINIYQLEEHTHFCALLKVEPDEATRKERVINGVRVGKYSYGCQRLCQENSTLIESIGSFCSISDTVEIAGPNHPTEFISTHPFFYNTLIHGNERVPPLLNEEASVNHVATNNQKIKIGHDVWIGKHVLLLPSIKIGNGAIIGAGAVVTKDVPDYAIVGGVPAEILKYRFNQQHIKELNAIAWWQWSDEKIRANIEYFIHNQEFIDHFSSSTCY</sequence>
<dbReference type="InterPro" id="IPR011004">
    <property type="entry name" value="Trimer_LpxA-like_sf"/>
</dbReference>
<evidence type="ECO:0000313" key="3">
    <source>
        <dbReference type="EMBL" id="MCZ0702108.1"/>
    </source>
</evidence>
<keyword evidence="1" id="KW-0808">Transferase</keyword>
<dbReference type="SUPFAM" id="SSF53335">
    <property type="entry name" value="S-adenosyl-L-methionine-dependent methyltransferases"/>
    <property type="match status" value="1"/>
</dbReference>
<dbReference type="Proteomes" id="UP001084197">
    <property type="component" value="Unassembled WGS sequence"/>
</dbReference>
<dbReference type="EMBL" id="JAPRAT010000003">
    <property type="protein sequence ID" value="MCZ0702108.1"/>
    <property type="molecule type" value="Genomic_DNA"/>
</dbReference>
<dbReference type="InterPro" id="IPR029063">
    <property type="entry name" value="SAM-dependent_MTases_sf"/>
</dbReference>
<comment type="caution">
    <text evidence="3">The sequence shown here is derived from an EMBL/GenBank/DDBJ whole genome shotgun (WGS) entry which is preliminary data.</text>
</comment>
<dbReference type="RefSeq" id="WP_268778876.1">
    <property type="nucleotide sequence ID" value="NZ_JAPRAT010000003.1"/>
</dbReference>
<dbReference type="InterPro" id="IPR018357">
    <property type="entry name" value="Hexapep_transf_CS"/>
</dbReference>
<name>A0A9J6R9Z0_9BACI</name>
<dbReference type="GO" id="GO:0016740">
    <property type="term" value="F:transferase activity"/>
    <property type="evidence" value="ECO:0007669"/>
    <property type="project" value="UniProtKB-KW"/>
</dbReference>
<organism evidence="3 4">
    <name type="scientific">Natronobacillus azotifigens</name>
    <dbReference type="NCBI Taxonomy" id="472978"/>
    <lineage>
        <taxon>Bacteria</taxon>
        <taxon>Bacillati</taxon>
        <taxon>Bacillota</taxon>
        <taxon>Bacilli</taxon>
        <taxon>Bacillales</taxon>
        <taxon>Bacillaceae</taxon>
        <taxon>Natronobacillus</taxon>
    </lineage>
</organism>
<keyword evidence="2" id="KW-0677">Repeat</keyword>
<dbReference type="Pfam" id="PF00132">
    <property type="entry name" value="Hexapep"/>
    <property type="match status" value="1"/>
</dbReference>
<accession>A0A9J6R9Z0</accession>
<dbReference type="Gene3D" id="3.40.50.720">
    <property type="entry name" value="NAD(P)-binding Rossmann-like Domain"/>
    <property type="match status" value="1"/>
</dbReference>
<dbReference type="Gene3D" id="2.160.10.10">
    <property type="entry name" value="Hexapeptide repeat proteins"/>
    <property type="match status" value="1"/>
</dbReference>
<dbReference type="SUPFAM" id="SSF51161">
    <property type="entry name" value="Trimeric LpxA-like enzymes"/>
    <property type="match status" value="1"/>
</dbReference>
<dbReference type="InterPro" id="IPR001451">
    <property type="entry name" value="Hexapep"/>
</dbReference>
<protein>
    <submittedName>
        <fullName evidence="3">CatB-related O-acetyltransferase</fullName>
    </submittedName>
</protein>
<dbReference type="PANTHER" id="PTHR43300">
    <property type="entry name" value="ACETYLTRANSFERASE"/>
    <property type="match status" value="1"/>
</dbReference>
<evidence type="ECO:0000256" key="2">
    <source>
        <dbReference type="ARBA" id="ARBA00022737"/>
    </source>
</evidence>
<evidence type="ECO:0000313" key="4">
    <source>
        <dbReference type="Proteomes" id="UP001084197"/>
    </source>
</evidence>
<dbReference type="InterPro" id="IPR050179">
    <property type="entry name" value="Trans_hexapeptide_repeat"/>
</dbReference>
<dbReference type="PANTHER" id="PTHR43300:SF11">
    <property type="entry name" value="ACETYLTRANSFERASE RV3034C-RELATED"/>
    <property type="match status" value="1"/>
</dbReference>
<gene>
    <name evidence="3" type="ORF">OWO01_02650</name>
</gene>
<dbReference type="CDD" id="cd03349">
    <property type="entry name" value="LbH_XAT"/>
    <property type="match status" value="1"/>
</dbReference>
<dbReference type="AlphaFoldDB" id="A0A9J6R9Z0"/>
<proteinExistence type="predicted"/>